<keyword evidence="4" id="KW-1185">Reference proteome</keyword>
<feature type="region of interest" description="Disordered" evidence="2">
    <location>
        <begin position="1"/>
        <end position="213"/>
    </location>
</feature>
<feature type="compositionally biased region" description="Low complexity" evidence="2">
    <location>
        <begin position="100"/>
        <end position="113"/>
    </location>
</feature>
<organism evidence="3 4">
    <name type="scientific">Diplodia corticola</name>
    <dbReference type="NCBI Taxonomy" id="236234"/>
    <lineage>
        <taxon>Eukaryota</taxon>
        <taxon>Fungi</taxon>
        <taxon>Dikarya</taxon>
        <taxon>Ascomycota</taxon>
        <taxon>Pezizomycotina</taxon>
        <taxon>Dothideomycetes</taxon>
        <taxon>Dothideomycetes incertae sedis</taxon>
        <taxon>Botryosphaeriales</taxon>
        <taxon>Botryosphaeriaceae</taxon>
        <taxon>Diplodia</taxon>
    </lineage>
</organism>
<feature type="compositionally biased region" description="Polar residues" evidence="2">
    <location>
        <begin position="66"/>
        <end position="75"/>
    </location>
</feature>
<feature type="region of interest" description="Disordered" evidence="2">
    <location>
        <begin position="415"/>
        <end position="439"/>
    </location>
</feature>
<feature type="coiled-coil region" evidence="1">
    <location>
        <begin position="1202"/>
        <end position="1256"/>
    </location>
</feature>
<evidence type="ECO:0000313" key="4">
    <source>
        <dbReference type="Proteomes" id="UP000183809"/>
    </source>
</evidence>
<dbReference type="Gene3D" id="3.90.20.10">
    <property type="match status" value="1"/>
</dbReference>
<dbReference type="PANTHER" id="PTHR19327:SF0">
    <property type="entry name" value="GOLGIN SUBFAMILY A MEMBER 4"/>
    <property type="match status" value="1"/>
</dbReference>
<feature type="coiled-coil region" evidence="1">
    <location>
        <begin position="613"/>
        <end position="703"/>
    </location>
</feature>
<dbReference type="Proteomes" id="UP000183809">
    <property type="component" value="Unassembled WGS sequence"/>
</dbReference>
<dbReference type="SUPFAM" id="SSF57997">
    <property type="entry name" value="Tropomyosin"/>
    <property type="match status" value="2"/>
</dbReference>
<dbReference type="RefSeq" id="XP_020125806.1">
    <property type="nucleotide sequence ID" value="XM_020279066.1"/>
</dbReference>
<feature type="compositionally biased region" description="Low complexity" evidence="2">
    <location>
        <begin position="52"/>
        <end position="64"/>
    </location>
</feature>
<evidence type="ECO:0000256" key="1">
    <source>
        <dbReference type="SAM" id="Coils"/>
    </source>
</evidence>
<comment type="caution">
    <text evidence="3">The sequence shown here is derived from an EMBL/GenBank/DDBJ whole genome shotgun (WGS) entry which is preliminary data.</text>
</comment>
<gene>
    <name evidence="3" type="ORF">BKCO1_7800011</name>
</gene>
<keyword evidence="1" id="KW-0175">Coiled coil</keyword>
<accession>A0A1J9QNA7</accession>
<feature type="compositionally biased region" description="Low complexity" evidence="2">
    <location>
        <begin position="155"/>
        <end position="169"/>
    </location>
</feature>
<evidence type="ECO:0000313" key="3">
    <source>
        <dbReference type="EMBL" id="OJD29546.1"/>
    </source>
</evidence>
<feature type="compositionally biased region" description="Polar residues" evidence="2">
    <location>
        <begin position="1"/>
        <end position="16"/>
    </location>
</feature>
<sequence>MPLGTQTWRFTLQQPEIRSPLLEPEPENMSSNKRPGRDFSPRSGQEHKKLKQTTGDTTTKQKPQPLRNSGSSTPDAASPLADNMKASLGNRTACNRTESRSSVSASGSRPGSPVRRRPSSSTLDNPAESSGRPPLRISTPNQAGRAPSKVLAGPASAKEASTSTSELTSRPALKRANTASGAPSKKPSEDQNSISLPPPRGPAPTAPMMGLPAVATTPTTTKAASAITPSTATEASALALSLATTGSFSSMGDVFRDHFKLVAQYTQNNLARERCRERLERLQKQASAEGSAGHEAQISALQRNLKMADADIIGIEERLHSQIDGLESTMKWEVEHRVSEKIGNVNDRVQGLEEKQRSKDAKVKAALSSLQVSEPPNGFVPHDRLEEAVQRIAKTQLAAKFKGPLALMASVPDRSTPKELPAVANPPMELSADTSTEPRSGLAQVKNDLEMFKQQIYAKDKERDTKIEKLEQENALLKGQVTQLEGTMQNANNETSSLANSLAALNKGKADQDEVSILKADVTTNSGKLNNALSISTVVTKLQTEVNTVKEETKTMWDELNRIKKDMNTTTDPRRRIFPSTATTGVGPRVDEIQKSVDALTQRIDNLPAASEISNLQKGADKIRADVKEIQENHAKVLDRLDRHDERTDRLDERTERAERDLFSDNTRINEITQDVSNFGDDLGSLRRKVRNIDLDLDSLEKEVENLPHANVDDFGKMDGEVKTRQVEIAKIQNKMLRHEKEMESLGSKIKGMSGKSTSSSNKGITDRLDSLETKQDSITTMAQSVKALEKSAIDAKTLEHAVDNIERKFEQRHAALTEPFDEIQRRFDMIEQGHSSLHNEVDNINAKLDVADKEGLQPDEVQRRFDTIERKQSSLRDKLGNIDADLTAARQRDESLLQSSDEHTKYIKRLDRFLRGHDFINFEMDFPSGMGLIHQLADLKSAVQAGRQLNRRQSTGNTAPVQQTDAAQPTSAPALGMLERRVTQVERDHASLKTTTSVLRSDFDALDNSIEEQSRLIEADLEQRVRDEVATTLSSAHLPTQSTLTTEDVGYMIEDFARRIRNEMQDLYRDATRLREIEEAVFSKMEQSTLRIVNEKLDGANQRLDMFHGRLTRLDQDVPPGYAETMADTLAFSREHGKLSTFLKATLEAVRNLQSRYDNILTHQLANHISNQLIPHINHKLVGPIRDAVAPVVSSDIRQNHKQLSEKQQLLETKFADLQQKVNTTSDAALQDNLRQELLRSCASINERIERETRRINEDIQKIVTDFAAFEADKTVMWESLKEHRDNIERAQDDFGGVQACVVRIAKQLNQDLVPRDWLELA</sequence>
<name>A0A1J9QNA7_9PEZI</name>
<protein>
    <submittedName>
        <fullName evidence="3">Peptidase m23</fullName>
    </submittedName>
</protein>
<feature type="compositionally biased region" description="Polar residues" evidence="2">
    <location>
        <begin position="953"/>
        <end position="972"/>
    </location>
</feature>
<evidence type="ECO:0000256" key="2">
    <source>
        <dbReference type="SAM" id="MobiDB-lite"/>
    </source>
</evidence>
<feature type="compositionally biased region" description="Basic and acidic residues" evidence="2">
    <location>
        <begin position="35"/>
        <end position="47"/>
    </location>
</feature>
<feature type="region of interest" description="Disordered" evidence="2">
    <location>
        <begin position="953"/>
        <end position="974"/>
    </location>
</feature>
<feature type="coiled-coil region" evidence="1">
    <location>
        <begin position="265"/>
        <end position="318"/>
    </location>
</feature>
<reference evidence="3 4" key="1">
    <citation type="submission" date="2016-10" db="EMBL/GenBank/DDBJ databases">
        <title>Proteomics and genomics reveal pathogen-plant mechanisms compatible with a hemibiotrophic lifestyle of Diplodia corticola.</title>
        <authorList>
            <person name="Fernandes I."/>
            <person name="De Jonge R."/>
            <person name="Van De Peer Y."/>
            <person name="Devreese B."/>
            <person name="Alves A."/>
            <person name="Esteves A.C."/>
        </authorList>
    </citation>
    <scope>NUCLEOTIDE SEQUENCE [LARGE SCALE GENOMIC DNA]</scope>
    <source>
        <strain evidence="3 4">CBS 112549</strain>
    </source>
</reference>
<dbReference type="PANTHER" id="PTHR19327">
    <property type="entry name" value="GOLGIN"/>
    <property type="match status" value="1"/>
</dbReference>
<dbReference type="Gene3D" id="1.10.287.1490">
    <property type="match status" value="1"/>
</dbReference>
<dbReference type="GeneID" id="31019328"/>
<feature type="coiled-coil region" evidence="1">
    <location>
        <begin position="467"/>
        <end position="494"/>
    </location>
</feature>
<dbReference type="EMBL" id="MNUE01000078">
    <property type="protein sequence ID" value="OJD29546.1"/>
    <property type="molecule type" value="Genomic_DNA"/>
</dbReference>
<dbReference type="OrthoDB" id="3941858at2759"/>
<feature type="compositionally biased region" description="Pro residues" evidence="2">
    <location>
        <begin position="196"/>
        <end position="205"/>
    </location>
</feature>
<proteinExistence type="predicted"/>